<organism evidence="1 2">
    <name type="scientific">Bacillus tequilensis</name>
    <dbReference type="NCBI Taxonomy" id="227866"/>
    <lineage>
        <taxon>Bacteria</taxon>
        <taxon>Bacillati</taxon>
        <taxon>Bacillota</taxon>
        <taxon>Bacilli</taxon>
        <taxon>Bacillales</taxon>
        <taxon>Bacillaceae</taxon>
        <taxon>Bacillus</taxon>
    </lineage>
</organism>
<dbReference type="GO" id="GO:0046677">
    <property type="term" value="P:response to antibiotic"/>
    <property type="evidence" value="ECO:0007669"/>
    <property type="project" value="InterPro"/>
</dbReference>
<dbReference type="NCBIfam" id="NF033685">
    <property type="entry name" value="Tet_leader_L"/>
    <property type="match status" value="1"/>
</dbReference>
<dbReference type="KEGG" id="bteq:G4P54_20840"/>
<keyword evidence="2" id="KW-1185">Reference proteome</keyword>
<dbReference type="AlphaFoldDB" id="A0A6H0WS05"/>
<dbReference type="EMBL" id="CP048852">
    <property type="protein sequence ID" value="QIW82056.1"/>
    <property type="molecule type" value="Genomic_DNA"/>
</dbReference>
<evidence type="ECO:0000313" key="2">
    <source>
        <dbReference type="Proteomes" id="UP000501914"/>
    </source>
</evidence>
<sequence length="39" mass="4453">MHLILYIIRSYQSMQGGIMMKGNKMNRVHVKEGSVSMAL</sequence>
<accession>A0A6H0WS05</accession>
<proteinExistence type="predicted"/>
<dbReference type="Proteomes" id="UP000501914">
    <property type="component" value="Chromosome"/>
</dbReference>
<evidence type="ECO:0000313" key="1">
    <source>
        <dbReference type="EMBL" id="QIW82056.1"/>
    </source>
</evidence>
<dbReference type="Pfam" id="PF08050">
    <property type="entry name" value="Tet_res_leader"/>
    <property type="match status" value="1"/>
</dbReference>
<gene>
    <name evidence="1" type="ORF">G4P54_20840</name>
</gene>
<name>A0A6H0WS05_9BACI</name>
<dbReference type="InterPro" id="IPR012618">
    <property type="entry name" value="Tet-R_leader_TetL"/>
</dbReference>
<protein>
    <submittedName>
        <fullName evidence="1">Tetracycline resistance efflux system leader peptide</fullName>
    </submittedName>
</protein>
<reference evidence="1 2" key="1">
    <citation type="submission" date="2020-02" db="EMBL/GenBank/DDBJ databases">
        <title>Genome sequencing, annotation and comparative genomic analysis of Bacillus tequilensis EA-CB0015, an effective biological control agent against Pseudocercospora fijiensis in banana plants.</title>
        <authorList>
            <person name="Cuellar-Gaviria T.Z."/>
            <person name="Ju K.-S."/>
            <person name="Villegas-Escobar V."/>
        </authorList>
    </citation>
    <scope>NUCLEOTIDE SEQUENCE [LARGE SCALE GENOMIC DNA]</scope>
    <source>
        <strain evidence="1 2">EA-CB0015</strain>
    </source>
</reference>